<organism evidence="1 2">
    <name type="scientific">Molossus molossus</name>
    <name type="common">Pallas' mastiff bat</name>
    <name type="synonym">Vespertilio molossus</name>
    <dbReference type="NCBI Taxonomy" id="27622"/>
    <lineage>
        <taxon>Eukaryota</taxon>
        <taxon>Metazoa</taxon>
        <taxon>Chordata</taxon>
        <taxon>Craniata</taxon>
        <taxon>Vertebrata</taxon>
        <taxon>Euteleostomi</taxon>
        <taxon>Mammalia</taxon>
        <taxon>Eutheria</taxon>
        <taxon>Laurasiatheria</taxon>
        <taxon>Chiroptera</taxon>
        <taxon>Yangochiroptera</taxon>
        <taxon>Molossidae</taxon>
        <taxon>Molossus</taxon>
    </lineage>
</organism>
<name>A0A7J8I9R2_MOLMO</name>
<proteinExistence type="predicted"/>
<dbReference type="AlphaFoldDB" id="A0A7J8I9R2"/>
<accession>A0A7J8I9R2</accession>
<dbReference type="Proteomes" id="UP000550707">
    <property type="component" value="Unassembled WGS sequence"/>
</dbReference>
<gene>
    <name evidence="1" type="ORF">HJG59_010699</name>
</gene>
<sequence>MVFILKSILSDMSTATPAFFFFAWKFFFHPFTFNLCESFVMRWVSCKQHIDESCFLIQSATLCLFFFLSSPEDILPFFVQIEWEWEGERGREREANIDAKGTHRVAATRTTNQGWGQTATEVRALSGNRNGVSPDRRWTLQPLSQTGQGYSVSFYQSIQSVYI</sequence>
<reference evidence="1 2" key="1">
    <citation type="journal article" date="2020" name="Nature">
        <title>Six reference-quality genomes reveal evolution of bat adaptations.</title>
        <authorList>
            <person name="Jebb D."/>
            <person name="Huang Z."/>
            <person name="Pippel M."/>
            <person name="Hughes G.M."/>
            <person name="Lavrichenko K."/>
            <person name="Devanna P."/>
            <person name="Winkler S."/>
            <person name="Jermiin L.S."/>
            <person name="Skirmuntt E.C."/>
            <person name="Katzourakis A."/>
            <person name="Burkitt-Gray L."/>
            <person name="Ray D.A."/>
            <person name="Sullivan K.A.M."/>
            <person name="Roscito J.G."/>
            <person name="Kirilenko B.M."/>
            <person name="Davalos L.M."/>
            <person name="Corthals A.P."/>
            <person name="Power M.L."/>
            <person name="Jones G."/>
            <person name="Ransome R.D."/>
            <person name="Dechmann D.K.N."/>
            <person name="Locatelli A.G."/>
            <person name="Puechmaille S.J."/>
            <person name="Fedrigo O."/>
            <person name="Jarvis E.D."/>
            <person name="Hiller M."/>
            <person name="Vernes S.C."/>
            <person name="Myers E.W."/>
            <person name="Teeling E.C."/>
        </authorList>
    </citation>
    <scope>NUCLEOTIDE SEQUENCE [LARGE SCALE GENOMIC DNA]</scope>
    <source>
        <strain evidence="1">MMolMol1</strain>
        <tissue evidence="1">Muscle</tissue>
    </source>
</reference>
<evidence type="ECO:0000313" key="2">
    <source>
        <dbReference type="Proteomes" id="UP000550707"/>
    </source>
</evidence>
<dbReference type="InParanoid" id="A0A7J8I9R2"/>
<evidence type="ECO:0000313" key="1">
    <source>
        <dbReference type="EMBL" id="KAF6480905.1"/>
    </source>
</evidence>
<protein>
    <submittedName>
        <fullName evidence="1">Uncharacterized protein</fullName>
    </submittedName>
</protein>
<comment type="caution">
    <text evidence="1">The sequence shown here is derived from an EMBL/GenBank/DDBJ whole genome shotgun (WGS) entry which is preliminary data.</text>
</comment>
<keyword evidence="2" id="KW-1185">Reference proteome</keyword>
<dbReference type="EMBL" id="JACASF010000004">
    <property type="protein sequence ID" value="KAF6480905.1"/>
    <property type="molecule type" value="Genomic_DNA"/>
</dbReference>